<evidence type="ECO:0000313" key="3">
    <source>
        <dbReference type="Proteomes" id="UP000509638"/>
    </source>
</evidence>
<name>A0A7D5IRP9_9MICO</name>
<reference evidence="2 3" key="1">
    <citation type="submission" date="2020-06" db="EMBL/GenBank/DDBJ databases">
        <authorList>
            <person name="Jo H."/>
        </authorList>
    </citation>
    <scope>NUCLEOTIDE SEQUENCE [LARGE SCALE GENOMIC DNA]</scope>
    <source>
        <strain evidence="2 3">I46</strain>
    </source>
</reference>
<gene>
    <name evidence="2" type="ORF">HW566_02890</name>
</gene>
<dbReference type="Pfam" id="PF01370">
    <property type="entry name" value="Epimerase"/>
    <property type="match status" value="1"/>
</dbReference>
<dbReference type="PANTHER" id="PTHR48079">
    <property type="entry name" value="PROTEIN YEEZ"/>
    <property type="match status" value="1"/>
</dbReference>
<dbReference type="InterPro" id="IPR001509">
    <property type="entry name" value="Epimerase_deHydtase"/>
</dbReference>
<dbReference type="PANTHER" id="PTHR48079:SF6">
    <property type="entry name" value="NAD(P)-BINDING DOMAIN-CONTAINING PROTEIN-RELATED"/>
    <property type="match status" value="1"/>
</dbReference>
<evidence type="ECO:0000259" key="1">
    <source>
        <dbReference type="Pfam" id="PF01370"/>
    </source>
</evidence>
<proteinExistence type="predicted"/>
<evidence type="ECO:0000313" key="2">
    <source>
        <dbReference type="EMBL" id="QLD10817.1"/>
    </source>
</evidence>
<dbReference type="RefSeq" id="WP_178010248.1">
    <property type="nucleotide sequence ID" value="NZ_CP058316.1"/>
</dbReference>
<accession>A0A7D5IRP9</accession>
<dbReference type="AlphaFoldDB" id="A0A7D5IRP9"/>
<dbReference type="Proteomes" id="UP000509638">
    <property type="component" value="Chromosome"/>
</dbReference>
<dbReference type="EMBL" id="CP058316">
    <property type="protein sequence ID" value="QLD10817.1"/>
    <property type="molecule type" value="Genomic_DNA"/>
</dbReference>
<feature type="domain" description="NAD-dependent epimerase/dehydratase" evidence="1">
    <location>
        <begin position="1"/>
        <end position="154"/>
    </location>
</feature>
<dbReference type="SUPFAM" id="SSF51735">
    <property type="entry name" value="NAD(P)-binding Rossmann-fold domains"/>
    <property type="match status" value="1"/>
</dbReference>
<dbReference type="GO" id="GO:0005737">
    <property type="term" value="C:cytoplasm"/>
    <property type="evidence" value="ECO:0007669"/>
    <property type="project" value="TreeGrafter"/>
</dbReference>
<protein>
    <submittedName>
        <fullName evidence="2">NAD-dependent epimerase/dehydratase family protein</fullName>
    </submittedName>
</protein>
<organism evidence="2 3">
    <name type="scientific">Microbacterium oleivorans</name>
    <dbReference type="NCBI Taxonomy" id="273677"/>
    <lineage>
        <taxon>Bacteria</taxon>
        <taxon>Bacillati</taxon>
        <taxon>Actinomycetota</taxon>
        <taxon>Actinomycetes</taxon>
        <taxon>Micrococcales</taxon>
        <taxon>Microbacteriaceae</taxon>
        <taxon>Microbacterium</taxon>
    </lineage>
</organism>
<dbReference type="Gene3D" id="3.40.50.720">
    <property type="entry name" value="NAD(P)-binding Rossmann-like Domain"/>
    <property type="match status" value="1"/>
</dbReference>
<dbReference type="InterPro" id="IPR036291">
    <property type="entry name" value="NAD(P)-bd_dom_sf"/>
</dbReference>
<dbReference type="GO" id="GO:0004029">
    <property type="term" value="F:aldehyde dehydrogenase (NAD+) activity"/>
    <property type="evidence" value="ECO:0007669"/>
    <property type="project" value="TreeGrafter"/>
</dbReference>
<dbReference type="InterPro" id="IPR051783">
    <property type="entry name" value="NAD(P)-dependent_oxidoreduct"/>
</dbReference>
<sequence>MTGTAGFIGRQVAAALVSRDIDVSGLLHTRPAADGAVRHVHGDLADGSGIAELLSDADAVIHCASYVGPDETLQQRVNITGTKHLLAAAERAGVTRIVSLSTAGVYGGLGAGGTEETLVPAPASALSRSRLTADQLVLEAGGIVVRPNAVVGAGDRWYLSQLLGFMLKHDAWIDGGVPRVSAIDAPLLGEVLAALALSPPEHNLYLAATPHPVTIRELVTPVIAALGRQGPARSIDADQLRTLASNLGISASQLQMVAQDNVFDTSRLWNELPGLARDVKLSDADIDWYVRAVRP</sequence>